<sequence>MGTMLGSKDLKVSAASRTNSWLSKSAGFTTGVVLAMVAREFI</sequence>
<dbReference type="EMBL" id="CADCVN010000126">
    <property type="protein sequence ID" value="CAA9469980.1"/>
    <property type="molecule type" value="Genomic_DNA"/>
</dbReference>
<gene>
    <name evidence="1" type="ORF">AVDCRST_MAG96-342</name>
</gene>
<protein>
    <submittedName>
        <fullName evidence="1">Uncharacterized protein</fullName>
    </submittedName>
</protein>
<dbReference type="AlphaFoldDB" id="A0A6J4RKC9"/>
<accession>A0A6J4RKC9</accession>
<name>A0A6J4RKC9_9BACT</name>
<evidence type="ECO:0000313" key="1">
    <source>
        <dbReference type="EMBL" id="CAA9469980.1"/>
    </source>
</evidence>
<proteinExistence type="predicted"/>
<organism evidence="1">
    <name type="scientific">uncultured Segetibacter sp</name>
    <dbReference type="NCBI Taxonomy" id="481133"/>
    <lineage>
        <taxon>Bacteria</taxon>
        <taxon>Pseudomonadati</taxon>
        <taxon>Bacteroidota</taxon>
        <taxon>Chitinophagia</taxon>
        <taxon>Chitinophagales</taxon>
        <taxon>Chitinophagaceae</taxon>
        <taxon>Segetibacter</taxon>
        <taxon>environmental samples</taxon>
    </lineage>
</organism>
<reference evidence="1" key="1">
    <citation type="submission" date="2020-02" db="EMBL/GenBank/DDBJ databases">
        <authorList>
            <person name="Meier V. D."/>
        </authorList>
    </citation>
    <scope>NUCLEOTIDE SEQUENCE</scope>
    <source>
        <strain evidence="1">AVDCRST_MAG96</strain>
    </source>
</reference>